<dbReference type="EMBL" id="ABTR02000001">
    <property type="protein sequence ID" value="EFC90513.1"/>
    <property type="molecule type" value="Genomic_DNA"/>
</dbReference>
<evidence type="ECO:0000313" key="1">
    <source>
        <dbReference type="EMBL" id="EFC90513.1"/>
    </source>
</evidence>
<proteinExistence type="predicted"/>
<gene>
    <name evidence="1" type="ORF">Dpep_0483</name>
</gene>
<dbReference type="PROSITE" id="PS51257">
    <property type="entry name" value="PROKAR_LIPOPROTEIN"/>
    <property type="match status" value="1"/>
</dbReference>
<comment type="caution">
    <text evidence="1">The sequence shown here is derived from an EMBL/GenBank/DDBJ whole genome shotgun (WGS) entry which is preliminary data.</text>
</comment>
<dbReference type="STRING" id="469381.Dpep_0483"/>
<dbReference type="Proteomes" id="UP000006427">
    <property type="component" value="Unassembled WGS sequence"/>
</dbReference>
<evidence type="ECO:0000313" key="2">
    <source>
        <dbReference type="Proteomes" id="UP000006427"/>
    </source>
</evidence>
<sequence>MIKRINPCNHSAPVAFGCPYEEWKHNDVNQFAGTDLLLDVPMRNGNEKVLTPTEFVILLLDVPMRNGNSISLRRSTSLCMLLDVPMRNGNVHGQRAALCTRGFWMSL</sequence>
<reference evidence="1 2" key="1">
    <citation type="journal article" date="2010" name="Stand. Genomic Sci.">
        <title>Permanent draft genome sequence of Dethiosulfovibrio peptidovorans type strain (SEBR 4207).</title>
        <authorList>
            <person name="Labutti K."/>
            <person name="Mayilraj S."/>
            <person name="Clum A."/>
            <person name="Lucas S."/>
            <person name="Glavina Del Rio T."/>
            <person name="Nolan M."/>
            <person name="Tice H."/>
            <person name="Cheng J.F."/>
            <person name="Pitluck S."/>
            <person name="Liolios K."/>
            <person name="Ivanova N."/>
            <person name="Mavromatis K."/>
            <person name="Mikhailova N."/>
            <person name="Pati A."/>
            <person name="Goodwin L."/>
            <person name="Chen A."/>
            <person name="Palaniappan K."/>
            <person name="Land M."/>
            <person name="Hauser L."/>
            <person name="Chang Y.J."/>
            <person name="Jeffries C.D."/>
            <person name="Rohde M."/>
            <person name="Spring S."/>
            <person name="Goker M."/>
            <person name="Woyke T."/>
            <person name="Bristow J."/>
            <person name="Eisen J.A."/>
            <person name="Markowitz V."/>
            <person name="Hugenholtz P."/>
            <person name="Kyrpides N.C."/>
            <person name="Klenk H.P."/>
            <person name="Lapidus A."/>
        </authorList>
    </citation>
    <scope>NUCLEOTIDE SEQUENCE [LARGE SCALE GENOMIC DNA]</scope>
    <source>
        <strain evidence="1 2">DSM 11002</strain>
    </source>
</reference>
<dbReference type="PaxDb" id="469381-Dpep_0483"/>
<name>D2Z4I4_9BACT</name>
<dbReference type="AlphaFoldDB" id="D2Z4I4"/>
<accession>D2Z4I4</accession>
<organism evidence="1 2">
    <name type="scientific">Dethiosulfovibrio peptidovorans DSM 11002</name>
    <dbReference type="NCBI Taxonomy" id="469381"/>
    <lineage>
        <taxon>Bacteria</taxon>
        <taxon>Thermotogati</taxon>
        <taxon>Synergistota</taxon>
        <taxon>Synergistia</taxon>
        <taxon>Synergistales</taxon>
        <taxon>Dethiosulfovibrionaceae</taxon>
        <taxon>Dethiosulfovibrio</taxon>
    </lineage>
</organism>
<keyword evidence="2" id="KW-1185">Reference proteome</keyword>
<protein>
    <submittedName>
        <fullName evidence="1">Uncharacterized protein</fullName>
    </submittedName>
</protein>